<gene>
    <name evidence="11 13" type="primary">trpB</name>
    <name evidence="13" type="ORF">GQE98_04130</name>
</gene>
<keyword evidence="5 11" id="KW-0028">Amino-acid biosynthesis</keyword>
<dbReference type="Pfam" id="PF00291">
    <property type="entry name" value="PALP"/>
    <property type="match status" value="1"/>
</dbReference>
<sequence>MAKLNSYSTGPDETGHFGIFGGQFVAETLMPLILELDAAYEESKNDPEFAKELSGLLKHYVGRESPLYFAERLTEHYGGAKIYLKREDLNHTGAHKINNCMGQILLARQMGKKRIIAETGAGQHGVATATVAARFGLECVVYMGETDIERQKPNVFRMKLLGAKVVPVKSGARTLKDAMNEALRDWVTNVEDTFYIIGTVAGPHPYPQLVRDFQCVIGEETRRQLMEAEGRLPDTLLACIGGGSNAMGLFHPFLDDETVDIIGVEAAGHGIETGQHAASISGGRPGVLHGNRTYLLQDDDGQILEAHSISAGLDYPGIGPEHSWLSDVGRVKYVSATDTEALEAFQLCCKLEGIIPALESAHALAYLEKLAPDLPKDHIIVINLSGRGDKDIFTVADALGVEL</sequence>
<dbReference type="GO" id="GO:0004834">
    <property type="term" value="F:tryptophan synthase activity"/>
    <property type="evidence" value="ECO:0007669"/>
    <property type="project" value="UniProtKB-UniRule"/>
</dbReference>
<keyword evidence="9 11" id="KW-0456">Lyase</keyword>
<dbReference type="CDD" id="cd06446">
    <property type="entry name" value="Trp-synth_B"/>
    <property type="match status" value="1"/>
</dbReference>
<name>A0A6L8W505_9PROT</name>
<keyword evidence="8 11" id="KW-0057">Aromatic amino acid biosynthesis</keyword>
<dbReference type="Proteomes" id="UP000476030">
    <property type="component" value="Unassembled WGS sequence"/>
</dbReference>
<keyword evidence="6 11" id="KW-0822">Tryptophan biosynthesis</keyword>
<comment type="similarity">
    <text evidence="3 11">Belongs to the TrpB family.</text>
</comment>
<evidence type="ECO:0000256" key="9">
    <source>
        <dbReference type="ARBA" id="ARBA00023239"/>
    </source>
</evidence>
<dbReference type="InterPro" id="IPR006653">
    <property type="entry name" value="Trp_synth_b_CS"/>
</dbReference>
<evidence type="ECO:0000313" key="14">
    <source>
        <dbReference type="Proteomes" id="UP000476030"/>
    </source>
</evidence>
<dbReference type="PANTHER" id="PTHR48077:SF3">
    <property type="entry name" value="TRYPTOPHAN SYNTHASE"/>
    <property type="match status" value="1"/>
</dbReference>
<comment type="catalytic activity">
    <reaction evidence="10 11">
        <text>(1S,2R)-1-C-(indol-3-yl)glycerol 3-phosphate + L-serine = D-glyceraldehyde 3-phosphate + L-tryptophan + H2O</text>
        <dbReference type="Rhea" id="RHEA:10532"/>
        <dbReference type="ChEBI" id="CHEBI:15377"/>
        <dbReference type="ChEBI" id="CHEBI:33384"/>
        <dbReference type="ChEBI" id="CHEBI:57912"/>
        <dbReference type="ChEBI" id="CHEBI:58866"/>
        <dbReference type="ChEBI" id="CHEBI:59776"/>
        <dbReference type="EC" id="4.2.1.20"/>
    </reaction>
</comment>
<proteinExistence type="inferred from homology"/>
<feature type="domain" description="Tryptophan synthase beta chain-like PALP" evidence="12">
    <location>
        <begin position="63"/>
        <end position="386"/>
    </location>
</feature>
<dbReference type="FunFam" id="3.40.50.1100:FF:000001">
    <property type="entry name" value="Tryptophan synthase beta chain"/>
    <property type="match status" value="1"/>
</dbReference>
<comment type="subunit">
    <text evidence="4 11">Tetramer of two alpha and two beta chains.</text>
</comment>
<evidence type="ECO:0000256" key="1">
    <source>
        <dbReference type="ARBA" id="ARBA00001933"/>
    </source>
</evidence>
<keyword evidence="14" id="KW-1185">Reference proteome</keyword>
<dbReference type="SUPFAM" id="SSF53686">
    <property type="entry name" value="Tryptophan synthase beta subunit-like PLP-dependent enzymes"/>
    <property type="match status" value="1"/>
</dbReference>
<evidence type="ECO:0000256" key="5">
    <source>
        <dbReference type="ARBA" id="ARBA00022605"/>
    </source>
</evidence>
<evidence type="ECO:0000256" key="6">
    <source>
        <dbReference type="ARBA" id="ARBA00022822"/>
    </source>
</evidence>
<dbReference type="InterPro" id="IPR036052">
    <property type="entry name" value="TrpB-like_PALP_sf"/>
</dbReference>
<dbReference type="RefSeq" id="WP_161314365.1">
    <property type="nucleotide sequence ID" value="NZ_WTUW01000001.1"/>
</dbReference>
<dbReference type="PROSITE" id="PS00168">
    <property type="entry name" value="TRP_SYNTHASE_BETA"/>
    <property type="match status" value="1"/>
</dbReference>
<dbReference type="EC" id="4.2.1.20" evidence="11"/>
<evidence type="ECO:0000256" key="3">
    <source>
        <dbReference type="ARBA" id="ARBA00009982"/>
    </source>
</evidence>
<dbReference type="HAMAP" id="MF_00133">
    <property type="entry name" value="Trp_synth_beta"/>
    <property type="match status" value="1"/>
</dbReference>
<evidence type="ECO:0000256" key="2">
    <source>
        <dbReference type="ARBA" id="ARBA00004733"/>
    </source>
</evidence>
<comment type="caution">
    <text evidence="13">The sequence shown here is derived from an EMBL/GenBank/DDBJ whole genome shotgun (WGS) entry which is preliminary data.</text>
</comment>
<evidence type="ECO:0000256" key="10">
    <source>
        <dbReference type="ARBA" id="ARBA00049047"/>
    </source>
</evidence>
<evidence type="ECO:0000256" key="7">
    <source>
        <dbReference type="ARBA" id="ARBA00022898"/>
    </source>
</evidence>
<dbReference type="NCBIfam" id="TIGR00263">
    <property type="entry name" value="trpB"/>
    <property type="match status" value="1"/>
</dbReference>
<dbReference type="PIRSF" id="PIRSF001413">
    <property type="entry name" value="Trp_syn_beta"/>
    <property type="match status" value="1"/>
</dbReference>
<comment type="pathway">
    <text evidence="2 11">Amino-acid biosynthesis; L-tryptophan biosynthesis; L-tryptophan from chorismate: step 5/5.</text>
</comment>
<evidence type="ECO:0000256" key="8">
    <source>
        <dbReference type="ARBA" id="ARBA00023141"/>
    </source>
</evidence>
<dbReference type="FunFam" id="3.40.50.1100:FF:000004">
    <property type="entry name" value="Tryptophan synthase beta chain"/>
    <property type="match status" value="1"/>
</dbReference>
<evidence type="ECO:0000256" key="4">
    <source>
        <dbReference type="ARBA" id="ARBA00011270"/>
    </source>
</evidence>
<dbReference type="Gene3D" id="3.40.50.1100">
    <property type="match status" value="2"/>
</dbReference>
<dbReference type="InterPro" id="IPR001926">
    <property type="entry name" value="TrpB-like_PALP"/>
</dbReference>
<evidence type="ECO:0000256" key="11">
    <source>
        <dbReference type="HAMAP-Rule" id="MF_00133"/>
    </source>
</evidence>
<reference evidence="13 14" key="1">
    <citation type="submission" date="2019-12" db="EMBL/GenBank/DDBJ databases">
        <title>Snethiella sp. nov. sp. isolated from sea sand.</title>
        <authorList>
            <person name="Kim J."/>
            <person name="Jeong S.E."/>
            <person name="Jung H.S."/>
            <person name="Jeon C.O."/>
        </authorList>
    </citation>
    <scope>NUCLEOTIDE SEQUENCE [LARGE SCALE GENOMIC DNA]</scope>
    <source>
        <strain evidence="13 14">DP05</strain>
    </source>
</reference>
<dbReference type="GO" id="GO:0005737">
    <property type="term" value="C:cytoplasm"/>
    <property type="evidence" value="ECO:0007669"/>
    <property type="project" value="TreeGrafter"/>
</dbReference>
<dbReference type="EMBL" id="WTUW01000001">
    <property type="protein sequence ID" value="MZR29819.1"/>
    <property type="molecule type" value="Genomic_DNA"/>
</dbReference>
<accession>A0A6L8W505</accession>
<dbReference type="PANTHER" id="PTHR48077">
    <property type="entry name" value="TRYPTOPHAN SYNTHASE-RELATED"/>
    <property type="match status" value="1"/>
</dbReference>
<evidence type="ECO:0000259" key="12">
    <source>
        <dbReference type="Pfam" id="PF00291"/>
    </source>
</evidence>
<keyword evidence="7 11" id="KW-0663">Pyridoxal phosphate</keyword>
<dbReference type="AlphaFoldDB" id="A0A6L8W505"/>
<feature type="modified residue" description="N6-(pyridoxal phosphate)lysine" evidence="11">
    <location>
        <position position="96"/>
    </location>
</feature>
<dbReference type="InterPro" id="IPR006654">
    <property type="entry name" value="Trp_synth_beta"/>
</dbReference>
<evidence type="ECO:0000313" key="13">
    <source>
        <dbReference type="EMBL" id="MZR29819.1"/>
    </source>
</evidence>
<comment type="function">
    <text evidence="11">The beta subunit is responsible for the synthesis of L-tryptophan from indole and L-serine.</text>
</comment>
<organism evidence="13 14">
    <name type="scientific">Sneathiella litorea</name>
    <dbReference type="NCBI Taxonomy" id="2606216"/>
    <lineage>
        <taxon>Bacteria</taxon>
        <taxon>Pseudomonadati</taxon>
        <taxon>Pseudomonadota</taxon>
        <taxon>Alphaproteobacteria</taxon>
        <taxon>Sneathiellales</taxon>
        <taxon>Sneathiellaceae</taxon>
        <taxon>Sneathiella</taxon>
    </lineage>
</organism>
<dbReference type="UniPathway" id="UPA00035">
    <property type="reaction ID" value="UER00044"/>
</dbReference>
<protein>
    <recommendedName>
        <fullName evidence="11">Tryptophan synthase beta chain</fullName>
        <ecNumber evidence="11">4.2.1.20</ecNumber>
    </recommendedName>
</protein>
<dbReference type="InterPro" id="IPR023026">
    <property type="entry name" value="Trp_synth_beta/beta-like"/>
</dbReference>
<comment type="cofactor">
    <cofactor evidence="1 11">
        <name>pyridoxal 5'-phosphate</name>
        <dbReference type="ChEBI" id="CHEBI:597326"/>
    </cofactor>
</comment>